<protein>
    <submittedName>
        <fullName evidence="2">AlNc14C156G7654 protein</fullName>
    </submittedName>
</protein>
<dbReference type="AlphaFoldDB" id="F0WMG4"/>
<feature type="compositionally biased region" description="Polar residues" evidence="1">
    <location>
        <begin position="58"/>
        <end position="70"/>
    </location>
</feature>
<feature type="compositionally biased region" description="Basic and acidic residues" evidence="1">
    <location>
        <begin position="71"/>
        <end position="92"/>
    </location>
</feature>
<reference evidence="2" key="2">
    <citation type="submission" date="2011-02" db="EMBL/GenBank/DDBJ databases">
        <authorList>
            <person name="MacLean D."/>
        </authorList>
    </citation>
    <scope>NUCLEOTIDE SEQUENCE</scope>
</reference>
<sequence>MEQKSKMKVASRYAQAIQQHNATSLNETKADVQSKKLRSKDGTHTCRNGVNAIKRSAETQQSASHSFNRQENAKANRKKIDGSIKERFKEYQASKQRKRSRFNSDGSIVRQKGESLDDDKSRMKCEGVTTERITAREEDRQKGTNTEATDKLDEIELLTCLYYQLCFVEAKAEETFRTQEKTAMVPCLQMSLCRTKHSPMQTQIFGAWKLLQSKKQSMYELKGRIDHERHILRLEKNIAHQVDGFDRVASEMESITGKLHTTCSALKSALDRVPIANILPPDMHTLRNEVVLLSDTLQNTLNDLEEKRVIDSLTKIQEFEDESKKLLETIGSQLFQIADLLELYNQEVEIRASHSIYGKQYERLRSFRSLPLLLQEYTPK</sequence>
<feature type="compositionally biased region" description="Basic and acidic residues" evidence="1">
    <location>
        <begin position="111"/>
        <end position="125"/>
    </location>
</feature>
<accession>F0WMG4</accession>
<evidence type="ECO:0000256" key="1">
    <source>
        <dbReference type="SAM" id="MobiDB-lite"/>
    </source>
</evidence>
<dbReference type="EMBL" id="FR824201">
    <property type="protein sequence ID" value="CCA22496.1"/>
    <property type="molecule type" value="Genomic_DNA"/>
</dbReference>
<reference evidence="2" key="1">
    <citation type="journal article" date="2011" name="PLoS Biol.">
        <title>Gene gain and loss during evolution of obligate parasitism in the white rust pathogen of Arabidopsis thaliana.</title>
        <authorList>
            <person name="Kemen E."/>
            <person name="Gardiner A."/>
            <person name="Schultz-Larsen T."/>
            <person name="Kemen A.C."/>
            <person name="Balmuth A.L."/>
            <person name="Robert-Seilaniantz A."/>
            <person name="Bailey K."/>
            <person name="Holub E."/>
            <person name="Studholme D.J."/>
            <person name="Maclean D."/>
            <person name="Jones J.D."/>
        </authorList>
    </citation>
    <scope>NUCLEOTIDE SEQUENCE</scope>
</reference>
<name>F0WMG4_9STRA</name>
<dbReference type="HOGENOM" id="CLU_728463_0_0_1"/>
<proteinExistence type="predicted"/>
<feature type="region of interest" description="Disordered" evidence="1">
    <location>
        <begin position="20"/>
        <end position="128"/>
    </location>
</feature>
<evidence type="ECO:0000313" key="2">
    <source>
        <dbReference type="EMBL" id="CCA22496.1"/>
    </source>
</evidence>
<feature type="compositionally biased region" description="Basic and acidic residues" evidence="1">
    <location>
        <begin position="28"/>
        <end position="44"/>
    </location>
</feature>
<gene>
    <name evidence="2" type="primary">AlNc14C156G7654</name>
    <name evidence="2" type="ORF">ALNC14_086390</name>
</gene>
<organism evidence="2">
    <name type="scientific">Albugo laibachii Nc14</name>
    <dbReference type="NCBI Taxonomy" id="890382"/>
    <lineage>
        <taxon>Eukaryota</taxon>
        <taxon>Sar</taxon>
        <taxon>Stramenopiles</taxon>
        <taxon>Oomycota</taxon>
        <taxon>Peronosporomycetes</taxon>
        <taxon>Albuginales</taxon>
        <taxon>Albuginaceae</taxon>
        <taxon>Albugo</taxon>
    </lineage>
</organism>